<protein>
    <submittedName>
        <fullName evidence="4">Myotrophin</fullName>
    </submittedName>
</protein>
<dbReference type="PANTHER" id="PTHR24171">
    <property type="entry name" value="ANKYRIN REPEAT DOMAIN-CONTAINING PROTEIN 39-RELATED"/>
    <property type="match status" value="1"/>
</dbReference>
<gene>
    <name evidence="4" type="ORF">EmuJ_001030100</name>
</gene>
<dbReference type="OrthoDB" id="5946465at2759"/>
<dbReference type="EMBL" id="LN902842">
    <property type="protein sequence ID" value="CDS42586.1"/>
    <property type="molecule type" value="Genomic_DNA"/>
</dbReference>
<dbReference type="Pfam" id="PF12796">
    <property type="entry name" value="Ank_2"/>
    <property type="match status" value="1"/>
</dbReference>
<accession>A0A068YDG0</accession>
<keyword evidence="5" id="KW-1185">Reference proteome</keyword>
<keyword evidence="2 3" id="KW-0040">ANK repeat</keyword>
<dbReference type="PROSITE" id="PS50297">
    <property type="entry name" value="ANK_REP_REGION"/>
    <property type="match status" value="1"/>
</dbReference>
<dbReference type="InterPro" id="IPR036770">
    <property type="entry name" value="Ankyrin_rpt-contain_sf"/>
</dbReference>
<organism evidence="4 5">
    <name type="scientific">Echinococcus multilocularis</name>
    <name type="common">Fox tapeworm</name>
    <dbReference type="NCBI Taxonomy" id="6211"/>
    <lineage>
        <taxon>Eukaryota</taxon>
        <taxon>Metazoa</taxon>
        <taxon>Spiralia</taxon>
        <taxon>Lophotrochozoa</taxon>
        <taxon>Platyhelminthes</taxon>
        <taxon>Cestoda</taxon>
        <taxon>Eucestoda</taxon>
        <taxon>Cyclophyllidea</taxon>
        <taxon>Taeniidae</taxon>
        <taxon>Echinococcus</taxon>
    </lineage>
</organism>
<reference evidence="4" key="1">
    <citation type="journal article" date="2013" name="Nature">
        <title>The genomes of four tapeworm species reveal adaptations to parasitism.</title>
        <authorList>
            <person name="Tsai I.J."/>
            <person name="Zarowiecki M."/>
            <person name="Holroyd N."/>
            <person name="Garciarrubio A."/>
            <person name="Sanchez-Flores A."/>
            <person name="Brooks K.L."/>
            <person name="Tracey A."/>
            <person name="Bobes R.J."/>
            <person name="Fragoso G."/>
            <person name="Sciutto E."/>
            <person name="Aslett M."/>
            <person name="Beasley H."/>
            <person name="Bennett H.M."/>
            <person name="Cai J."/>
            <person name="Camicia F."/>
            <person name="Clark R."/>
            <person name="Cucher M."/>
            <person name="De Silva N."/>
            <person name="Day T.A."/>
            <person name="Deplazes P."/>
            <person name="Estrada K."/>
            <person name="Fernandez C."/>
            <person name="Holland P.W."/>
            <person name="Hou J."/>
            <person name="Hu S."/>
            <person name="Huckvale T."/>
            <person name="Hung S.S."/>
            <person name="Kamenetzky L."/>
            <person name="Keane J.A."/>
            <person name="Kiss F."/>
            <person name="Koziol U."/>
            <person name="Lambert O."/>
            <person name="Liu K."/>
            <person name="Luo X."/>
            <person name="Luo Y."/>
            <person name="Macchiaroli N."/>
            <person name="Nichol S."/>
            <person name="Paps J."/>
            <person name="Parkinson J."/>
            <person name="Pouchkina-Stantcheva N."/>
            <person name="Riddiford N."/>
            <person name="Rosenzvit M."/>
            <person name="Salinas G."/>
            <person name="Wasmuth J.D."/>
            <person name="Zamanian M."/>
            <person name="Zheng Y."/>
            <person name="Cai X."/>
            <person name="Soberon X."/>
            <person name="Olson P.D."/>
            <person name="Laclette J.P."/>
            <person name="Brehm K."/>
            <person name="Berriman M."/>
            <person name="Garciarrubio A."/>
            <person name="Bobes R.J."/>
            <person name="Fragoso G."/>
            <person name="Sanchez-Flores A."/>
            <person name="Estrada K."/>
            <person name="Cevallos M.A."/>
            <person name="Morett E."/>
            <person name="Gonzalez V."/>
            <person name="Portillo T."/>
            <person name="Ochoa-Leyva A."/>
            <person name="Jose M.V."/>
            <person name="Sciutto E."/>
            <person name="Landa A."/>
            <person name="Jimenez L."/>
            <person name="Valdes V."/>
            <person name="Carrero J.C."/>
            <person name="Larralde C."/>
            <person name="Morales-Montor J."/>
            <person name="Limon-Lason J."/>
            <person name="Soberon X."/>
            <person name="Laclette J.P."/>
        </authorList>
    </citation>
    <scope>NUCLEOTIDE SEQUENCE [LARGE SCALE GENOMIC DNA]</scope>
</reference>
<dbReference type="PROSITE" id="PS50088">
    <property type="entry name" value="ANK_REPEAT"/>
    <property type="match status" value="1"/>
</dbReference>
<sequence>MSEEQFRWCIETGDINGFKDALKNVKDLNKGLGDGRRPIHIAADFGHLQILELLVKEGADVNVKDNFGITPLLAAVYEEHADCVEFLLKNKAEIIDSPSGLKMCECTDSEDIKRLLQQ</sequence>
<evidence type="ECO:0000313" key="4">
    <source>
        <dbReference type="EMBL" id="CDS42586.1"/>
    </source>
</evidence>
<dbReference type="eggNOG" id="KOG4214">
    <property type="taxonomic scope" value="Eukaryota"/>
</dbReference>
<keyword evidence="1" id="KW-0677">Repeat</keyword>
<evidence type="ECO:0000256" key="3">
    <source>
        <dbReference type="PROSITE-ProRule" id="PRU00023"/>
    </source>
</evidence>
<dbReference type="SUPFAM" id="SSF48403">
    <property type="entry name" value="Ankyrin repeat"/>
    <property type="match status" value="1"/>
</dbReference>
<reference evidence="4" key="2">
    <citation type="submission" date="2015-11" db="EMBL/GenBank/DDBJ databases">
        <authorList>
            <person name="Zhang Y."/>
            <person name="Guo Z."/>
        </authorList>
    </citation>
    <scope>NUCLEOTIDE SEQUENCE</scope>
</reference>
<proteinExistence type="predicted"/>
<dbReference type="OMA" id="TALIDCT"/>
<feature type="repeat" description="ANK" evidence="3">
    <location>
        <begin position="34"/>
        <end position="66"/>
    </location>
</feature>
<dbReference type="SMART" id="SM00248">
    <property type="entry name" value="ANK"/>
    <property type="match status" value="2"/>
</dbReference>
<dbReference type="InterPro" id="IPR002110">
    <property type="entry name" value="Ankyrin_rpt"/>
</dbReference>
<dbReference type="Proteomes" id="UP000017246">
    <property type="component" value="Unassembled WGS sequence"/>
</dbReference>
<dbReference type="STRING" id="6211.A0A068YDG0"/>
<dbReference type="Gene3D" id="1.25.40.20">
    <property type="entry name" value="Ankyrin repeat-containing domain"/>
    <property type="match status" value="1"/>
</dbReference>
<evidence type="ECO:0000256" key="1">
    <source>
        <dbReference type="ARBA" id="ARBA00022737"/>
    </source>
</evidence>
<evidence type="ECO:0000313" key="5">
    <source>
        <dbReference type="Proteomes" id="UP000017246"/>
    </source>
</evidence>
<dbReference type="AlphaFoldDB" id="A0A068YDG0"/>
<evidence type="ECO:0000256" key="2">
    <source>
        <dbReference type="ARBA" id="ARBA00023043"/>
    </source>
</evidence>
<name>A0A068YDG0_ECHMU</name>